<dbReference type="InterPro" id="IPR033412">
    <property type="entry name" value="PFOR_II"/>
</dbReference>
<organism evidence="2">
    <name type="scientific">bioreactor metagenome</name>
    <dbReference type="NCBI Taxonomy" id="1076179"/>
    <lineage>
        <taxon>unclassified sequences</taxon>
        <taxon>metagenomes</taxon>
        <taxon>ecological metagenomes</taxon>
    </lineage>
</organism>
<reference evidence="2" key="1">
    <citation type="submission" date="2019-08" db="EMBL/GenBank/DDBJ databases">
        <authorList>
            <person name="Kucharzyk K."/>
            <person name="Murdoch R.W."/>
            <person name="Higgins S."/>
            <person name="Loffler F."/>
        </authorList>
    </citation>
    <scope>NUCLEOTIDE SEQUENCE</scope>
</reference>
<evidence type="ECO:0000313" key="2">
    <source>
        <dbReference type="EMBL" id="MPN51766.1"/>
    </source>
</evidence>
<proteinExistence type="predicted"/>
<dbReference type="AlphaFoldDB" id="A0A645IL68"/>
<dbReference type="EMBL" id="VSSQ01117215">
    <property type="protein sequence ID" value="MPN51766.1"/>
    <property type="molecule type" value="Genomic_DNA"/>
</dbReference>
<accession>A0A645IL68</accession>
<dbReference type="InterPro" id="IPR009014">
    <property type="entry name" value="Transketo_C/PFOR_II"/>
</dbReference>
<dbReference type="PANTHER" id="PTHR43088:SF1">
    <property type="entry name" value="SUBUNIT OF PYRUVATE:FLAVODOXIN OXIDOREDUCTASE"/>
    <property type="match status" value="1"/>
</dbReference>
<dbReference type="PANTHER" id="PTHR43088">
    <property type="entry name" value="SUBUNIT OF PYRUVATE:FLAVODOXIN OXIDOREDUCTASE-RELATED"/>
    <property type="match status" value="1"/>
</dbReference>
<dbReference type="SUPFAM" id="SSF52922">
    <property type="entry name" value="TK C-terminal domain-like"/>
    <property type="match status" value="1"/>
</dbReference>
<evidence type="ECO:0000259" key="1">
    <source>
        <dbReference type="Pfam" id="PF17147"/>
    </source>
</evidence>
<comment type="caution">
    <text evidence="2">The sequence shown here is derived from an EMBL/GenBank/DDBJ whole genome shotgun (WGS) entry which is preliminary data.</text>
</comment>
<dbReference type="Gene3D" id="3.40.50.920">
    <property type="match status" value="1"/>
</dbReference>
<feature type="domain" description="Pyruvate:ferredoxin oxidoreductase core" evidence="1">
    <location>
        <begin position="2"/>
        <end position="67"/>
    </location>
</feature>
<protein>
    <recommendedName>
        <fullName evidence="1">Pyruvate:ferredoxin oxidoreductase core domain-containing protein</fullName>
    </recommendedName>
</protein>
<sequence length="95" mass="10722">MARSVIMENKDTSLKIGLIRPKTAWPYPYNAFDEIGENCKAIIVPEVNIMGLMIDDVRIAANGRWPIYHCGNTKEGSMTAKDIALKLQEVWEGIR</sequence>
<name>A0A645IL68_9ZZZZ</name>
<dbReference type="InterPro" id="IPR052368">
    <property type="entry name" value="2-oxoacid_oxidoreductase"/>
</dbReference>
<dbReference type="Pfam" id="PF17147">
    <property type="entry name" value="PFOR_II"/>
    <property type="match status" value="1"/>
</dbReference>
<gene>
    <name evidence="2" type="ORF">SDC9_199415</name>
</gene>